<organism evidence="1 2">
    <name type="scientific">Paenibacillus polysaccharolyticus</name>
    <dbReference type="NCBI Taxonomy" id="582692"/>
    <lineage>
        <taxon>Bacteria</taxon>
        <taxon>Bacillati</taxon>
        <taxon>Bacillota</taxon>
        <taxon>Bacilli</taxon>
        <taxon>Bacillales</taxon>
        <taxon>Paenibacillaceae</taxon>
        <taxon>Paenibacillus</taxon>
    </lineage>
</organism>
<accession>A0A1G5LK09</accession>
<dbReference type="Proteomes" id="UP000198538">
    <property type="component" value="Unassembled WGS sequence"/>
</dbReference>
<evidence type="ECO:0000313" key="1">
    <source>
        <dbReference type="EMBL" id="SCZ13192.1"/>
    </source>
</evidence>
<gene>
    <name evidence="1" type="ORF">SAMN05720606_12856</name>
</gene>
<dbReference type="AlphaFoldDB" id="A0A1G5LK09"/>
<dbReference type="RefSeq" id="WP_090924804.1">
    <property type="nucleotide sequence ID" value="NZ_FMVM01000028.1"/>
</dbReference>
<evidence type="ECO:0000313" key="2">
    <source>
        <dbReference type="Proteomes" id="UP000198538"/>
    </source>
</evidence>
<sequence length="247" mass="28482">MSIELQEMNNQYENILRDKISKFGDMSIGALIVRLHFLAHLIKTSQFHEATMNQVLQKVIEQYNYENLPLSSLQQYITIEKDEKNAGEVYVFDEDYFQKNYCNALPDASFNIKNISSRKDISLLEDSLWYIYTVNQENELVIYNSPMTVSELVLNRNSTTINNVQIVHPILVHNKDLKVRTAGEICFVKNGDLLKGIILNTKSGHYRPDPFSYKVTEEILISKFDLKPDEIIKIPVGLNKNNNTSSL</sequence>
<proteinExistence type="predicted"/>
<dbReference type="EMBL" id="FMVM01000028">
    <property type="protein sequence ID" value="SCZ13192.1"/>
    <property type="molecule type" value="Genomic_DNA"/>
</dbReference>
<protein>
    <submittedName>
        <fullName evidence="1">Uncharacterized protein</fullName>
    </submittedName>
</protein>
<name>A0A1G5LK09_9BACL</name>
<keyword evidence="2" id="KW-1185">Reference proteome</keyword>
<reference evidence="2" key="1">
    <citation type="submission" date="2016-10" db="EMBL/GenBank/DDBJ databases">
        <authorList>
            <person name="Varghese N."/>
            <person name="Submissions S."/>
        </authorList>
    </citation>
    <scope>NUCLEOTIDE SEQUENCE [LARGE SCALE GENOMIC DNA]</scope>
    <source>
        <strain evidence="2">BL9</strain>
    </source>
</reference>